<dbReference type="AlphaFoldDB" id="A0A011N495"/>
<protein>
    <submittedName>
        <fullName evidence="1">Uncharacterized protein</fullName>
    </submittedName>
</protein>
<evidence type="ECO:0000313" key="1">
    <source>
        <dbReference type="EMBL" id="EXI69711.1"/>
    </source>
</evidence>
<proteinExistence type="predicted"/>
<sequence length="86" mass="8846">MLTAGCVAAPVRRSIPARQRSGPATARHDAGKGYFFSTGVCPSGFSPGFGASPRTVFSGQMEKAGHLLQPATMAIGHTVMISPGSR</sequence>
<organism evidence="1 2">
    <name type="scientific">Candidatus Accumulibacter adjunctus</name>
    <dbReference type="NCBI Taxonomy" id="1454001"/>
    <lineage>
        <taxon>Bacteria</taxon>
        <taxon>Pseudomonadati</taxon>
        <taxon>Pseudomonadota</taxon>
        <taxon>Betaproteobacteria</taxon>
        <taxon>Candidatus Accumulibacter</taxon>
    </lineage>
</organism>
<dbReference type="STRING" id="1454001.AW08_00204"/>
<accession>A0A011N495</accession>
<dbReference type="EMBL" id="JFAX01000001">
    <property type="protein sequence ID" value="EXI69711.1"/>
    <property type="molecule type" value="Genomic_DNA"/>
</dbReference>
<evidence type="ECO:0000313" key="2">
    <source>
        <dbReference type="Proteomes" id="UP000020218"/>
    </source>
</evidence>
<comment type="caution">
    <text evidence="1">The sequence shown here is derived from an EMBL/GenBank/DDBJ whole genome shotgun (WGS) entry which is preliminary data.</text>
</comment>
<reference evidence="1" key="1">
    <citation type="submission" date="2014-02" db="EMBL/GenBank/DDBJ databases">
        <title>Expanding our view of genomic diversity in Candidatus Accumulibacter clades.</title>
        <authorList>
            <person name="Skennerton C.T."/>
            <person name="Barr J.J."/>
            <person name="Slater F.R."/>
            <person name="Bond P.L."/>
            <person name="Tyson G.W."/>
        </authorList>
    </citation>
    <scope>NUCLEOTIDE SEQUENCE [LARGE SCALE GENOMIC DNA]</scope>
</reference>
<name>A0A011N495_9PROT</name>
<keyword evidence="2" id="KW-1185">Reference proteome</keyword>
<gene>
    <name evidence="1" type="ORF">AW08_00204</name>
</gene>
<dbReference type="Proteomes" id="UP000020218">
    <property type="component" value="Unassembled WGS sequence"/>
</dbReference>